<sequence>MMHVCRNVALPLLCAVLAVVSLPLAAGEPSGVLASRAVRGTAQPTANAFPSIAESSSYRYFGGSDMLLNEKGDAIFMKSKYVEMVVGGWQSELTLTAIGSDGDVAFERSLGSSVYQGGVALEGDVLVVALNPDLVYIAATGVEPAIDRTIDEKFTIVALNAETGEEIWRTELSGNAWFVSPDQNGGWLVRYSDNQETGFEEHLAKLDGDGNLVWDRVTDVITWGPYEDKGTRR</sequence>
<evidence type="ECO:0000313" key="2">
    <source>
        <dbReference type="EMBL" id="QTD53873.1"/>
    </source>
</evidence>
<dbReference type="RefSeq" id="WP_237383973.1">
    <property type="nucleotide sequence ID" value="NZ_CP071793.1"/>
</dbReference>
<dbReference type="InterPro" id="IPR015943">
    <property type="entry name" value="WD40/YVTN_repeat-like_dom_sf"/>
</dbReference>
<dbReference type="Proteomes" id="UP000663929">
    <property type="component" value="Chromosome"/>
</dbReference>
<evidence type="ECO:0000256" key="1">
    <source>
        <dbReference type="SAM" id="SignalP"/>
    </source>
</evidence>
<keyword evidence="3" id="KW-1185">Reference proteome</keyword>
<gene>
    <name evidence="2" type="ORF">J3U87_15605</name>
</gene>
<reference evidence="2" key="1">
    <citation type="submission" date="2021-03" db="EMBL/GenBank/DDBJ databases">
        <title>Acanthopleuribacteraceae sp. M133.</title>
        <authorList>
            <person name="Wang G."/>
        </authorList>
    </citation>
    <scope>NUCLEOTIDE SEQUENCE</scope>
    <source>
        <strain evidence="2">M133</strain>
    </source>
</reference>
<accession>A0A8A4TWL3</accession>
<feature type="chain" id="PRO_5035158670" evidence="1">
    <location>
        <begin position="26"/>
        <end position="233"/>
    </location>
</feature>
<dbReference type="KEGG" id="scor:J3U87_15605"/>
<dbReference type="EMBL" id="CP071793">
    <property type="protein sequence ID" value="QTD53873.1"/>
    <property type="molecule type" value="Genomic_DNA"/>
</dbReference>
<dbReference type="SUPFAM" id="SSF50998">
    <property type="entry name" value="Quinoprotein alcohol dehydrogenase-like"/>
    <property type="match status" value="1"/>
</dbReference>
<dbReference type="AlphaFoldDB" id="A0A8A4TWL3"/>
<evidence type="ECO:0000313" key="3">
    <source>
        <dbReference type="Proteomes" id="UP000663929"/>
    </source>
</evidence>
<keyword evidence="1" id="KW-0732">Signal</keyword>
<feature type="signal peptide" evidence="1">
    <location>
        <begin position="1"/>
        <end position="25"/>
    </location>
</feature>
<proteinExistence type="predicted"/>
<dbReference type="InterPro" id="IPR011047">
    <property type="entry name" value="Quinoprotein_ADH-like_sf"/>
</dbReference>
<name>A0A8A4TWL3_SULCO</name>
<protein>
    <submittedName>
        <fullName evidence="2">PQQ-binding-like beta-propeller repeat protein</fullName>
    </submittedName>
</protein>
<dbReference type="Gene3D" id="2.130.10.10">
    <property type="entry name" value="YVTN repeat-like/Quinoprotein amine dehydrogenase"/>
    <property type="match status" value="1"/>
</dbReference>
<organism evidence="2 3">
    <name type="scientific">Sulfidibacter corallicola</name>
    <dbReference type="NCBI Taxonomy" id="2818388"/>
    <lineage>
        <taxon>Bacteria</taxon>
        <taxon>Pseudomonadati</taxon>
        <taxon>Acidobacteriota</taxon>
        <taxon>Holophagae</taxon>
        <taxon>Acanthopleuribacterales</taxon>
        <taxon>Acanthopleuribacteraceae</taxon>
        <taxon>Sulfidibacter</taxon>
    </lineage>
</organism>